<proteinExistence type="predicted"/>
<reference evidence="3" key="1">
    <citation type="submission" date="2019-10" db="EMBL/GenBank/DDBJ databases">
        <title>Complete genome sequence of Corynebacterium urogenitalis DSM 108747, isolated from the genital tract of a cow.</title>
        <authorList>
            <person name="Ruckert C."/>
            <person name="Ballas P."/>
            <person name="Wagener K."/>
            <person name="Drillich M."/>
            <person name="Kaempfer P."/>
            <person name="Busse H.-J."/>
            <person name="Ehling-Schulz M."/>
        </authorList>
    </citation>
    <scope>NUCLEOTIDE SEQUENCE [LARGE SCALE GENOMIC DNA]</scope>
    <source>
        <strain evidence="3">LMM 1652</strain>
    </source>
</reference>
<dbReference type="GO" id="GO:0008270">
    <property type="term" value="F:zinc ion binding"/>
    <property type="evidence" value="ECO:0007669"/>
    <property type="project" value="InterPro"/>
</dbReference>
<dbReference type="InterPro" id="IPR003615">
    <property type="entry name" value="HNH_nuc"/>
</dbReference>
<evidence type="ECO:0000259" key="1">
    <source>
        <dbReference type="SMART" id="SM00507"/>
    </source>
</evidence>
<dbReference type="EMBL" id="CP045032">
    <property type="protein sequence ID" value="QFQ01781.1"/>
    <property type="molecule type" value="Genomic_DNA"/>
</dbReference>
<name>A0A5J6Z626_9CORY</name>
<protein>
    <submittedName>
        <fullName evidence="2">HNH endonuclease</fullName>
    </submittedName>
</protein>
<keyword evidence="3" id="KW-1185">Reference proteome</keyword>
<keyword evidence="2" id="KW-0255">Endonuclease</keyword>
<evidence type="ECO:0000313" key="2">
    <source>
        <dbReference type="EMBL" id="QFQ01781.1"/>
    </source>
</evidence>
<dbReference type="KEGG" id="cuo:CUROG_01905"/>
<dbReference type="Proteomes" id="UP000326711">
    <property type="component" value="Chromosome"/>
</dbReference>
<dbReference type="SMART" id="SM00507">
    <property type="entry name" value="HNHc"/>
    <property type="match status" value="1"/>
</dbReference>
<sequence>MNQLQTYAALRASGIDLIAQCHALTHIAAPTPGEQLTEQLTALGMPEADAHTLAELTSVYYTPTSFTRRQRQAIAGAKRNRHSLATLEMIERYAWQAPTRAQAWRLREELCSQPGETSAIERLAASYLKEWKRKKKRPAPERGVRRYQHGELATLALTGNSSAIADMYNSLMQLRSDDPFGAAEEIFFGASAAARATLSTTVVIPIADLAALTNGDGDDIQLQLTNGAIISGAEYATRALEETGHAVLIDPMHGPVNAYRTKRYANHKQRTMALAENPTCAWPGCNKAGEECQYHHIKAWEHGGETNVANLVTLCAYHNGINDDDPNAPPRRGRIERINGQTTWIPPRHGG</sequence>
<dbReference type="AlphaFoldDB" id="A0A5J6Z626"/>
<dbReference type="Pfam" id="PF01844">
    <property type="entry name" value="HNH"/>
    <property type="match status" value="1"/>
</dbReference>
<dbReference type="GO" id="GO:0003676">
    <property type="term" value="F:nucleic acid binding"/>
    <property type="evidence" value="ECO:0007669"/>
    <property type="project" value="InterPro"/>
</dbReference>
<dbReference type="InterPro" id="IPR002711">
    <property type="entry name" value="HNH"/>
</dbReference>
<gene>
    <name evidence="2" type="ORF">CUROG_01905</name>
</gene>
<dbReference type="Gene3D" id="1.10.30.50">
    <property type="match status" value="1"/>
</dbReference>
<organism evidence="2 3">
    <name type="scientific">Corynebacterium urogenitale</name>
    <dbReference type="NCBI Taxonomy" id="2487892"/>
    <lineage>
        <taxon>Bacteria</taxon>
        <taxon>Bacillati</taxon>
        <taxon>Actinomycetota</taxon>
        <taxon>Actinomycetes</taxon>
        <taxon>Mycobacteriales</taxon>
        <taxon>Corynebacteriaceae</taxon>
        <taxon>Corynebacterium</taxon>
    </lineage>
</organism>
<evidence type="ECO:0000313" key="3">
    <source>
        <dbReference type="Proteomes" id="UP000326711"/>
    </source>
</evidence>
<dbReference type="CDD" id="cd00085">
    <property type="entry name" value="HNHc"/>
    <property type="match status" value="1"/>
</dbReference>
<dbReference type="GO" id="GO:0004519">
    <property type="term" value="F:endonuclease activity"/>
    <property type="evidence" value="ECO:0007669"/>
    <property type="project" value="UniProtKB-KW"/>
</dbReference>
<keyword evidence="2" id="KW-0540">Nuclease</keyword>
<dbReference type="RefSeq" id="WP_151902237.1">
    <property type="nucleotide sequence ID" value="NZ_CP045032.1"/>
</dbReference>
<accession>A0A5J6Z626</accession>
<feature type="domain" description="HNH nuclease" evidence="1">
    <location>
        <begin position="267"/>
        <end position="320"/>
    </location>
</feature>
<dbReference type="OrthoDB" id="4412276at2"/>
<keyword evidence="2" id="KW-0378">Hydrolase</keyword>